<reference evidence="1 2" key="1">
    <citation type="submission" date="2016-01" db="EMBL/GenBank/DDBJ databases">
        <title>Mycobacterium immunogenum strain CD11_6 genome sequencing and assembly.</title>
        <authorList>
            <person name="Kaur G."/>
            <person name="Nair G.R."/>
            <person name="Mayilraj S."/>
        </authorList>
    </citation>
    <scope>NUCLEOTIDE SEQUENCE [LARGE SCALE GENOMIC DNA]</scope>
    <source>
        <strain evidence="1 2">CD11-6</strain>
    </source>
</reference>
<dbReference type="EMBL" id="LQYE01000031">
    <property type="protein sequence ID" value="OAT67014.1"/>
    <property type="molecule type" value="Genomic_DNA"/>
</dbReference>
<dbReference type="SUPFAM" id="SSF55961">
    <property type="entry name" value="Bet v1-like"/>
    <property type="match status" value="1"/>
</dbReference>
<proteinExistence type="predicted"/>
<evidence type="ECO:0008006" key="3">
    <source>
        <dbReference type="Google" id="ProtNLM"/>
    </source>
</evidence>
<evidence type="ECO:0000313" key="2">
    <source>
        <dbReference type="Proteomes" id="UP000186919"/>
    </source>
</evidence>
<organism evidence="1 2">
    <name type="scientific">Mycobacteroides immunogenum</name>
    <dbReference type="NCBI Taxonomy" id="83262"/>
    <lineage>
        <taxon>Bacteria</taxon>
        <taxon>Bacillati</taxon>
        <taxon>Actinomycetota</taxon>
        <taxon>Actinomycetes</taxon>
        <taxon>Mycobacteriales</taxon>
        <taxon>Mycobacteriaceae</taxon>
        <taxon>Mycobacteroides</taxon>
    </lineage>
</organism>
<dbReference type="Proteomes" id="UP000186919">
    <property type="component" value="Unassembled WGS sequence"/>
</dbReference>
<sequence>MLTTTYRYQFARAQVWRGLFDTERWRLDWIGVLEDTCGRRFRVSHYPILGTRYSGVYDLEVAKMIPNHECILYPKALALYGESTQWRFTFNLTDVHGGTAVTTTISGGNTADRDDRVLLYMLAGLQNQALNTLDTDLQSGAVAYERGGPQTTQVGPR</sequence>
<evidence type="ECO:0000313" key="1">
    <source>
        <dbReference type="EMBL" id="OAT67014.1"/>
    </source>
</evidence>
<protein>
    <recommendedName>
        <fullName evidence="3">Polyketide cyclase</fullName>
    </recommendedName>
</protein>
<name>A0A179V5M7_9MYCO</name>
<gene>
    <name evidence="1" type="ORF">AWB85_15500</name>
</gene>
<dbReference type="RefSeq" id="WP_064632941.1">
    <property type="nucleotide sequence ID" value="NZ_LQYE01000031.1"/>
</dbReference>
<dbReference type="Gene3D" id="3.30.530.20">
    <property type="match status" value="1"/>
</dbReference>
<dbReference type="InterPro" id="IPR023393">
    <property type="entry name" value="START-like_dom_sf"/>
</dbReference>
<comment type="caution">
    <text evidence="1">The sequence shown here is derived from an EMBL/GenBank/DDBJ whole genome shotgun (WGS) entry which is preliminary data.</text>
</comment>
<dbReference type="AlphaFoldDB" id="A0A179V5M7"/>
<accession>A0A179V5M7</accession>